<dbReference type="Pfam" id="PF04229">
    <property type="entry name" value="GrpB"/>
    <property type="match status" value="1"/>
</dbReference>
<sequence length="189" mass="20557">MHESNPHWAADFQALARVLSSALDGLKVAIAHVGSTAVPGLAAKPIIDLDLAYAPAVPWAALPAALTPLGYVHVGDQGLAGREVFKRPGGGPPHPVLDRIVHHLYACPANGAEYQRHVQFRDFLRHDEPTRRRYEALKRQLAAEARQDAKRYAALKQVRARAFVAEVLEQAQRQRGGPAPRGTGQPLTP</sequence>
<keyword evidence="3" id="KW-1185">Reference proteome</keyword>
<proteinExistence type="predicted"/>
<dbReference type="AlphaFoldDB" id="A0A7Y7PS82"/>
<accession>A0A7Y7PS82</accession>
<protein>
    <submittedName>
        <fullName evidence="2">GrpB family protein</fullName>
    </submittedName>
</protein>
<dbReference type="PANTHER" id="PTHR34822:SF1">
    <property type="entry name" value="GRPB FAMILY PROTEIN"/>
    <property type="match status" value="1"/>
</dbReference>
<organism evidence="2 3">
    <name type="scientific">Hymenobacter lapidiphilus</name>
    <dbReference type="NCBI Taxonomy" id="2608003"/>
    <lineage>
        <taxon>Bacteria</taxon>
        <taxon>Pseudomonadati</taxon>
        <taxon>Bacteroidota</taxon>
        <taxon>Cytophagia</taxon>
        <taxon>Cytophagales</taxon>
        <taxon>Hymenobacteraceae</taxon>
        <taxon>Hymenobacter</taxon>
    </lineage>
</organism>
<feature type="region of interest" description="Disordered" evidence="1">
    <location>
        <begin position="170"/>
        <end position="189"/>
    </location>
</feature>
<evidence type="ECO:0000313" key="2">
    <source>
        <dbReference type="EMBL" id="NVO33086.1"/>
    </source>
</evidence>
<dbReference type="Proteomes" id="UP000565521">
    <property type="component" value="Unassembled WGS sequence"/>
</dbReference>
<dbReference type="PANTHER" id="PTHR34822">
    <property type="entry name" value="GRPB DOMAIN PROTEIN (AFU_ORTHOLOGUE AFUA_1G01530)"/>
    <property type="match status" value="1"/>
</dbReference>
<reference evidence="2 3" key="1">
    <citation type="submission" date="2020-05" db="EMBL/GenBank/DDBJ databases">
        <title>Hymenobacter terrestris sp. nov. and Hymenobacter lapidiphilus sp. nov., isolated from regoliths in Antarctica.</title>
        <authorList>
            <person name="Sedlacek I."/>
            <person name="Pantucek R."/>
            <person name="Zeman M."/>
            <person name="Holochova P."/>
            <person name="Kralova S."/>
            <person name="Stankova E."/>
            <person name="Sedo O."/>
            <person name="Micenkova L."/>
            <person name="Svec P."/>
            <person name="Gupta V."/>
            <person name="Sood U."/>
            <person name="Korpole U.S."/>
            <person name="Lal R."/>
        </authorList>
    </citation>
    <scope>NUCLEOTIDE SEQUENCE [LARGE SCALE GENOMIC DNA]</scope>
    <source>
        <strain evidence="2 3">P5342</strain>
    </source>
</reference>
<dbReference type="SUPFAM" id="SSF81301">
    <property type="entry name" value="Nucleotidyltransferase"/>
    <property type="match status" value="1"/>
</dbReference>
<name>A0A7Y7PS82_9BACT</name>
<dbReference type="InterPro" id="IPR043519">
    <property type="entry name" value="NT_sf"/>
</dbReference>
<evidence type="ECO:0000313" key="3">
    <source>
        <dbReference type="Proteomes" id="UP000565521"/>
    </source>
</evidence>
<dbReference type="Gene3D" id="3.30.460.10">
    <property type="entry name" value="Beta Polymerase, domain 2"/>
    <property type="match status" value="1"/>
</dbReference>
<evidence type="ECO:0000256" key="1">
    <source>
        <dbReference type="SAM" id="MobiDB-lite"/>
    </source>
</evidence>
<dbReference type="RefSeq" id="WP_176909923.1">
    <property type="nucleotide sequence ID" value="NZ_JABKAU010000048.1"/>
</dbReference>
<dbReference type="InterPro" id="IPR007344">
    <property type="entry name" value="GrpB/CoaE"/>
</dbReference>
<comment type="caution">
    <text evidence="2">The sequence shown here is derived from an EMBL/GenBank/DDBJ whole genome shotgun (WGS) entry which is preliminary data.</text>
</comment>
<gene>
    <name evidence="2" type="ORF">HW554_17900</name>
</gene>
<dbReference type="EMBL" id="JABKAU010000048">
    <property type="protein sequence ID" value="NVO33086.1"/>
    <property type="molecule type" value="Genomic_DNA"/>
</dbReference>